<dbReference type="EMBL" id="PXVD01000015">
    <property type="protein sequence ID" value="MDJ1371731.1"/>
    <property type="molecule type" value="Genomic_DNA"/>
</dbReference>
<evidence type="ECO:0000313" key="2">
    <source>
        <dbReference type="EMBL" id="MDJ1371731.1"/>
    </source>
</evidence>
<evidence type="ECO:0000313" key="3">
    <source>
        <dbReference type="Proteomes" id="UP001170379"/>
    </source>
</evidence>
<dbReference type="RefSeq" id="WP_026937058.1">
    <property type="nucleotide sequence ID" value="NZ_CP028426.1"/>
</dbReference>
<keyword evidence="1" id="KW-0472">Membrane</keyword>
<gene>
    <name evidence="2" type="ORF">C7K25_10190</name>
</gene>
<accession>A0ABT7CAR2</accession>
<organism evidence="2 3">
    <name type="scientific">Gulosibacter molinativorax</name>
    <dbReference type="NCBI Taxonomy" id="256821"/>
    <lineage>
        <taxon>Bacteria</taxon>
        <taxon>Bacillati</taxon>
        <taxon>Actinomycetota</taxon>
        <taxon>Actinomycetes</taxon>
        <taxon>Micrococcales</taxon>
        <taxon>Microbacteriaceae</taxon>
        <taxon>Gulosibacter</taxon>
    </lineage>
</organism>
<keyword evidence="1" id="KW-1133">Transmembrane helix</keyword>
<evidence type="ECO:0008006" key="4">
    <source>
        <dbReference type="Google" id="ProtNLM"/>
    </source>
</evidence>
<proteinExistence type="predicted"/>
<keyword evidence="3" id="KW-1185">Reference proteome</keyword>
<comment type="caution">
    <text evidence="2">The sequence shown here is derived from an EMBL/GenBank/DDBJ whole genome shotgun (WGS) entry which is preliminary data.</text>
</comment>
<name>A0ABT7CAR2_9MICO</name>
<keyword evidence="1" id="KW-0812">Transmembrane</keyword>
<reference evidence="2" key="2">
    <citation type="journal article" date="2022" name="Sci. Rep.">
        <title>In silico prediction of the enzymes involved in the degradation of the herbicide molinate by Gulosibacter molinativorax ON4T.</title>
        <authorList>
            <person name="Lopes A.R."/>
            <person name="Bunin E."/>
            <person name="Viana A.T."/>
            <person name="Froufe H."/>
            <person name="Munoz-Merida A."/>
            <person name="Pinho D."/>
            <person name="Figueiredo J."/>
            <person name="Barroso C."/>
            <person name="Vaz-Moreira I."/>
            <person name="Bellanger X."/>
            <person name="Egas C."/>
            <person name="Nunes O.C."/>
        </authorList>
    </citation>
    <scope>NUCLEOTIDE SEQUENCE</scope>
    <source>
        <strain evidence="2">ON4</strain>
    </source>
</reference>
<protein>
    <recommendedName>
        <fullName evidence="4">DUF4245 domain-containing protein</fullName>
    </recommendedName>
</protein>
<evidence type="ECO:0000256" key="1">
    <source>
        <dbReference type="SAM" id="Phobius"/>
    </source>
</evidence>
<dbReference type="Proteomes" id="UP001170379">
    <property type="component" value="Unassembled WGS sequence"/>
</dbReference>
<feature type="transmembrane region" description="Helical" evidence="1">
    <location>
        <begin position="20"/>
        <end position="42"/>
    </location>
</feature>
<reference evidence="2" key="1">
    <citation type="submission" date="2018-03" db="EMBL/GenBank/DDBJ databases">
        <authorList>
            <person name="Nunes O.C."/>
            <person name="Lopes A.R."/>
            <person name="Froufe H."/>
            <person name="Munoz-Merida A."/>
            <person name="Barroso C."/>
            <person name="Egas C."/>
        </authorList>
    </citation>
    <scope>NUCLEOTIDE SEQUENCE</scope>
    <source>
        <strain evidence="2">ON4</strain>
    </source>
</reference>
<sequence>MSDAATGQRRDGGSRKVGVGFTVAAGVMVFAILVWVAFSLGFQRMQADLSLDHKTSLDQPPIFTFEADAQGWTLVRPGNDELGTGPEYGNISDSIDALCVFSWTTGNVSDPEILDAETDEAATLKLLEEQGHDTANYGTVRLVNESGRSIELVYLDADTATGLDGVIAARTFVGTGENVIFSMKCEQTGELDQEIMQDTLLGVEANLSVSP</sequence>